<dbReference type="AlphaFoldDB" id="T0YUQ5"/>
<organism evidence="3">
    <name type="scientific">mine drainage metagenome</name>
    <dbReference type="NCBI Taxonomy" id="410659"/>
    <lineage>
        <taxon>unclassified sequences</taxon>
        <taxon>metagenomes</taxon>
        <taxon>ecological metagenomes</taxon>
    </lineage>
</organism>
<dbReference type="GO" id="GO:0016651">
    <property type="term" value="F:oxidoreductase activity, acting on NAD(P)H"/>
    <property type="evidence" value="ECO:0007669"/>
    <property type="project" value="InterPro"/>
</dbReference>
<proteinExistence type="predicted"/>
<dbReference type="GO" id="GO:0051287">
    <property type="term" value="F:NAD binding"/>
    <property type="evidence" value="ECO:0007669"/>
    <property type="project" value="InterPro"/>
</dbReference>
<dbReference type="InterPro" id="IPR029014">
    <property type="entry name" value="NiFe-Hase_large"/>
</dbReference>
<dbReference type="SUPFAM" id="SSF56762">
    <property type="entry name" value="HydB/Nqo4-like"/>
    <property type="match status" value="1"/>
</dbReference>
<dbReference type="PANTHER" id="PTHR43485">
    <property type="entry name" value="HYDROGENASE-4 COMPONENT G"/>
    <property type="match status" value="1"/>
</dbReference>
<dbReference type="GO" id="GO:0048038">
    <property type="term" value="F:quinone binding"/>
    <property type="evidence" value="ECO:0007669"/>
    <property type="project" value="InterPro"/>
</dbReference>
<dbReference type="EMBL" id="AUZZ01008687">
    <property type="protein sequence ID" value="EQD36748.1"/>
    <property type="molecule type" value="Genomic_DNA"/>
</dbReference>
<dbReference type="Gene3D" id="1.10.645.10">
    <property type="entry name" value="Cytochrome-c3 Hydrogenase, chain B"/>
    <property type="match status" value="1"/>
</dbReference>
<keyword evidence="3" id="KW-0830">Ubiquinone</keyword>
<accession>T0YUQ5</accession>
<evidence type="ECO:0000313" key="3">
    <source>
        <dbReference type="EMBL" id="EQD36748.1"/>
    </source>
</evidence>
<comment type="caution">
    <text evidence="3">The sequence shown here is derived from an EMBL/GenBank/DDBJ whole genome shotgun (WGS) entry which is preliminary data.</text>
</comment>
<keyword evidence="1" id="KW-0560">Oxidoreductase</keyword>
<sequence length="236" mass="25687">MQFGALRERWQRRSATLFGHRLLFDVLTPGGVRGDVDAAAIASLRADHIALRAVLRPLIDIVLDTPRWTTAWLAPACWTPPTRARSAASAMWRVPRGQDLDVRRDAPYAPYDRLGVRVPVYTQGDVVARLRVRLDEIGIALDLLDALLADLPAGATMVAWAPPAGGGTGLGLVEGWRGETVAYVRLDALGRVTCYAPRDPGVLNWPALERLLPGNIIPDFPVCNKSINGSYAGHDL</sequence>
<evidence type="ECO:0000256" key="1">
    <source>
        <dbReference type="ARBA" id="ARBA00023002"/>
    </source>
</evidence>
<reference evidence="3" key="1">
    <citation type="submission" date="2013-08" db="EMBL/GenBank/DDBJ databases">
        <authorList>
            <person name="Mendez C."/>
            <person name="Richter M."/>
            <person name="Ferrer M."/>
            <person name="Sanchez J."/>
        </authorList>
    </citation>
    <scope>NUCLEOTIDE SEQUENCE</scope>
</reference>
<name>T0YUQ5_9ZZZZ</name>
<gene>
    <name evidence="3" type="ORF">B2A_12039</name>
</gene>
<dbReference type="Pfam" id="PF00346">
    <property type="entry name" value="Complex1_49kDa"/>
    <property type="match status" value="1"/>
</dbReference>
<dbReference type="InterPro" id="IPR052197">
    <property type="entry name" value="ComplexI_49kDa-like"/>
</dbReference>
<reference evidence="3" key="2">
    <citation type="journal article" date="2014" name="ISME J.">
        <title>Microbial stratification in low pH oxic and suboxic macroscopic growths along an acid mine drainage.</title>
        <authorList>
            <person name="Mendez-Garcia C."/>
            <person name="Mesa V."/>
            <person name="Sprenger R.R."/>
            <person name="Richter M."/>
            <person name="Diez M.S."/>
            <person name="Solano J."/>
            <person name="Bargiela R."/>
            <person name="Golyshina O.V."/>
            <person name="Manteca A."/>
            <person name="Ramos J.L."/>
            <person name="Gallego J.R."/>
            <person name="Llorente I."/>
            <person name="Martins Dos Santos V.A."/>
            <person name="Jensen O.N."/>
            <person name="Pelaez A.I."/>
            <person name="Sanchez J."/>
            <person name="Ferrer M."/>
        </authorList>
    </citation>
    <scope>NUCLEOTIDE SEQUENCE</scope>
</reference>
<protein>
    <submittedName>
        <fullName evidence="3">NADH-ubiquinone oxidoreductase, chain 49kDa</fullName>
    </submittedName>
</protein>
<dbReference type="InterPro" id="IPR001135">
    <property type="entry name" value="NADH_Q_OxRdtase_suD"/>
</dbReference>
<feature type="domain" description="NADH-quinone oxidoreductase subunit D" evidence="2">
    <location>
        <begin position="6"/>
        <end position="158"/>
    </location>
</feature>
<dbReference type="PANTHER" id="PTHR43485:SF1">
    <property type="entry name" value="FORMATE HYDROGENLYASE SUBUNIT 5-RELATED"/>
    <property type="match status" value="1"/>
</dbReference>
<evidence type="ECO:0000259" key="2">
    <source>
        <dbReference type="Pfam" id="PF00346"/>
    </source>
</evidence>